<name>A0AAD5U346_9FUNG</name>
<feature type="transmembrane region" description="Helical" evidence="5">
    <location>
        <begin position="118"/>
        <end position="141"/>
    </location>
</feature>
<organism evidence="7 8">
    <name type="scientific">Clydaea vesicula</name>
    <dbReference type="NCBI Taxonomy" id="447962"/>
    <lineage>
        <taxon>Eukaryota</taxon>
        <taxon>Fungi</taxon>
        <taxon>Fungi incertae sedis</taxon>
        <taxon>Chytridiomycota</taxon>
        <taxon>Chytridiomycota incertae sedis</taxon>
        <taxon>Chytridiomycetes</taxon>
        <taxon>Lobulomycetales</taxon>
        <taxon>Lobulomycetaceae</taxon>
        <taxon>Clydaea</taxon>
    </lineage>
</organism>
<reference evidence="7" key="1">
    <citation type="submission" date="2020-05" db="EMBL/GenBank/DDBJ databases">
        <title>Phylogenomic resolution of chytrid fungi.</title>
        <authorList>
            <person name="Stajich J.E."/>
            <person name="Amses K."/>
            <person name="Simmons R."/>
            <person name="Seto K."/>
            <person name="Myers J."/>
            <person name="Bonds A."/>
            <person name="Quandt C.A."/>
            <person name="Barry K."/>
            <person name="Liu P."/>
            <person name="Grigoriev I."/>
            <person name="Longcore J.E."/>
            <person name="James T.Y."/>
        </authorList>
    </citation>
    <scope>NUCLEOTIDE SEQUENCE</scope>
    <source>
        <strain evidence="7">JEL0476</strain>
    </source>
</reference>
<dbReference type="GO" id="GO:0005886">
    <property type="term" value="C:plasma membrane"/>
    <property type="evidence" value="ECO:0007669"/>
    <property type="project" value="TreeGrafter"/>
</dbReference>
<feature type="transmembrane region" description="Helical" evidence="5">
    <location>
        <begin position="42"/>
        <end position="66"/>
    </location>
</feature>
<dbReference type="EMBL" id="JADGJW010000157">
    <property type="protein sequence ID" value="KAJ3222827.1"/>
    <property type="molecule type" value="Genomic_DNA"/>
</dbReference>
<evidence type="ECO:0000256" key="3">
    <source>
        <dbReference type="ARBA" id="ARBA00022989"/>
    </source>
</evidence>
<dbReference type="PANTHER" id="PTHR11040:SF44">
    <property type="entry name" value="PROTEIN ZNTC-RELATED"/>
    <property type="match status" value="1"/>
</dbReference>
<evidence type="ECO:0000256" key="2">
    <source>
        <dbReference type="ARBA" id="ARBA00022692"/>
    </source>
</evidence>
<feature type="transmembrane region" description="Helical" evidence="5">
    <location>
        <begin position="334"/>
        <end position="356"/>
    </location>
</feature>
<feature type="transmembrane region" description="Helical" evidence="5">
    <location>
        <begin position="228"/>
        <end position="250"/>
    </location>
</feature>
<feature type="transmembrane region" description="Helical" evidence="5">
    <location>
        <begin position="295"/>
        <end position="314"/>
    </location>
</feature>
<dbReference type="AlphaFoldDB" id="A0AAD5U346"/>
<dbReference type="Proteomes" id="UP001211065">
    <property type="component" value="Unassembled WGS sequence"/>
</dbReference>
<feature type="transmembrane region" description="Helical" evidence="5">
    <location>
        <begin position="262"/>
        <end position="283"/>
    </location>
</feature>
<keyword evidence="4 5" id="KW-0472">Membrane</keyword>
<feature type="chain" id="PRO_5042275683" evidence="6">
    <location>
        <begin position="20"/>
        <end position="357"/>
    </location>
</feature>
<dbReference type="GO" id="GO:0005385">
    <property type="term" value="F:zinc ion transmembrane transporter activity"/>
    <property type="evidence" value="ECO:0007669"/>
    <property type="project" value="TreeGrafter"/>
</dbReference>
<evidence type="ECO:0000313" key="8">
    <source>
        <dbReference type="Proteomes" id="UP001211065"/>
    </source>
</evidence>
<dbReference type="PANTHER" id="PTHR11040">
    <property type="entry name" value="ZINC/IRON TRANSPORTER"/>
    <property type="match status" value="1"/>
</dbReference>
<evidence type="ECO:0000256" key="6">
    <source>
        <dbReference type="SAM" id="SignalP"/>
    </source>
</evidence>
<gene>
    <name evidence="7" type="ORF">HK099_001843</name>
</gene>
<comment type="caution">
    <text evidence="7">The sequence shown here is derived from an EMBL/GenBank/DDBJ whole genome shotgun (WGS) entry which is preliminary data.</text>
</comment>
<evidence type="ECO:0000256" key="4">
    <source>
        <dbReference type="ARBA" id="ARBA00023136"/>
    </source>
</evidence>
<evidence type="ECO:0000256" key="5">
    <source>
        <dbReference type="SAM" id="Phobius"/>
    </source>
</evidence>
<accession>A0AAD5U346</accession>
<sequence length="357" mass="38826">MLLSHIAFLLALCVQQLASQTAEEPITHNDCSTNPTSLDYNLSMRIAGVFIVLVVSGLGIFSIILLGFNTNNATLAKILQLLKMFGIGVIAATAWIHLLPEAFASFTNPCLSPTWAVYGPGFVGVFGLLSAYLVQLIELLAHNYMNHKHSNLKSKVDLFSQSNVNCNNEGNENQLTVASVIPKGHADEEHATIEANSKVVTTIVLETGILFHSLIIGLTLGVVDNDSFTILLIAVSFHQFFEGMALGVLIGGLQSVKKVKKFLGLGLVYPLTTPLGIVIGILIHKTYNENIEGLILFNGIFESLSAGILFYNTYAELMSLEINNNLSFHGFSKFFKFLCFFSMYLGSAAMAIIGIWA</sequence>
<evidence type="ECO:0000313" key="7">
    <source>
        <dbReference type="EMBL" id="KAJ3222827.1"/>
    </source>
</evidence>
<protein>
    <submittedName>
        <fullName evidence="7">Uncharacterized protein</fullName>
    </submittedName>
</protein>
<feature type="signal peptide" evidence="6">
    <location>
        <begin position="1"/>
        <end position="19"/>
    </location>
</feature>
<keyword evidence="6" id="KW-0732">Signal</keyword>
<evidence type="ECO:0000256" key="1">
    <source>
        <dbReference type="ARBA" id="ARBA00004141"/>
    </source>
</evidence>
<dbReference type="InterPro" id="IPR003689">
    <property type="entry name" value="ZIP"/>
</dbReference>
<keyword evidence="3 5" id="KW-1133">Transmembrane helix</keyword>
<feature type="transmembrane region" description="Helical" evidence="5">
    <location>
        <begin position="78"/>
        <end position="98"/>
    </location>
</feature>
<keyword evidence="8" id="KW-1185">Reference proteome</keyword>
<comment type="subcellular location">
    <subcellularLocation>
        <location evidence="1">Membrane</location>
        <topology evidence="1">Multi-pass membrane protein</topology>
    </subcellularLocation>
</comment>
<keyword evidence="2 5" id="KW-0812">Transmembrane</keyword>
<proteinExistence type="predicted"/>
<feature type="transmembrane region" description="Helical" evidence="5">
    <location>
        <begin position="203"/>
        <end position="222"/>
    </location>
</feature>
<dbReference type="Pfam" id="PF02535">
    <property type="entry name" value="Zip"/>
    <property type="match status" value="1"/>
</dbReference>